<dbReference type="GO" id="GO:0033281">
    <property type="term" value="C:TAT protein transport complex"/>
    <property type="evidence" value="ECO:0007669"/>
    <property type="project" value="UniProtKB-UniRule"/>
</dbReference>
<dbReference type="Proteomes" id="UP000064007">
    <property type="component" value="Chromosome 1"/>
</dbReference>
<comment type="subcellular location">
    <subcellularLocation>
        <location evidence="5">Cell membrane</location>
        <topology evidence="5">Multi-pass membrane protein</topology>
    </subcellularLocation>
    <subcellularLocation>
        <location evidence="1">Membrane</location>
        <topology evidence="1">Multi-pass membrane protein</topology>
    </subcellularLocation>
</comment>
<dbReference type="InterPro" id="IPR002033">
    <property type="entry name" value="TatC"/>
</dbReference>
<feature type="transmembrane region" description="Helical" evidence="5">
    <location>
        <begin position="156"/>
        <end position="182"/>
    </location>
</feature>
<proteinExistence type="inferred from homology"/>
<name>A0A0D6ETZ9_9PROT</name>
<dbReference type="GO" id="GO:0043953">
    <property type="term" value="P:protein transport by the Tat complex"/>
    <property type="evidence" value="ECO:0007669"/>
    <property type="project" value="UniProtKB-UniRule"/>
</dbReference>
<dbReference type="HOGENOM" id="CLU_031942_1_1_4"/>
<comment type="similarity">
    <text evidence="5">Belongs to the TatC family.</text>
</comment>
<evidence type="ECO:0000256" key="3">
    <source>
        <dbReference type="ARBA" id="ARBA00022989"/>
    </source>
</evidence>
<comment type="subunit">
    <text evidence="5">The Tat system comprises two distinct complexes: a TatABC complex, containing multiple copies of TatA, TatB and TatC subunits, and a separate TatA complex, containing only TatA subunits. Substrates initially bind to the TatABC complex, which probably triggers association of the separate TatA complex to form the active translocon.</text>
</comment>
<evidence type="ECO:0000313" key="7">
    <source>
        <dbReference type="Proteomes" id="UP000064007"/>
    </source>
</evidence>
<dbReference type="PROSITE" id="PS01218">
    <property type="entry name" value="TATC"/>
    <property type="match status" value="1"/>
</dbReference>
<dbReference type="GO" id="GO:0065002">
    <property type="term" value="P:intracellular protein transmembrane transport"/>
    <property type="evidence" value="ECO:0007669"/>
    <property type="project" value="TreeGrafter"/>
</dbReference>
<feature type="transmembrane region" description="Helical" evidence="5">
    <location>
        <begin position="21"/>
        <end position="43"/>
    </location>
</feature>
<dbReference type="Pfam" id="PF00902">
    <property type="entry name" value="TatC"/>
    <property type="match status" value="1"/>
</dbReference>
<feature type="transmembrane region" description="Helical" evidence="5">
    <location>
        <begin position="106"/>
        <end position="136"/>
    </location>
</feature>
<dbReference type="STRING" id="1581557.BN1208_0191"/>
<comment type="function">
    <text evidence="5">Part of the twin-arginine translocation (Tat) system that transports large folded proteins containing a characteristic twin-arginine motif in their signal peptide across membranes. Together with TatB, TatC is part of a receptor directly interacting with Tat signal peptides.</text>
</comment>
<dbReference type="PANTHER" id="PTHR30371">
    <property type="entry name" value="SEC-INDEPENDENT PROTEIN TRANSLOCASE PROTEIN TATC"/>
    <property type="match status" value="1"/>
</dbReference>
<feature type="transmembrane region" description="Helical" evidence="5">
    <location>
        <begin position="63"/>
        <end position="86"/>
    </location>
</feature>
<evidence type="ECO:0000256" key="5">
    <source>
        <dbReference type="HAMAP-Rule" id="MF_00902"/>
    </source>
</evidence>
<comment type="caution">
    <text evidence="5">Lacks conserved residue(s) required for the propagation of feature annotation.</text>
</comment>
<dbReference type="KEGG" id="mbat:BN1208_0191"/>
<dbReference type="OrthoDB" id="9777044at2"/>
<evidence type="ECO:0000313" key="6">
    <source>
        <dbReference type="EMBL" id="CEZ19086.1"/>
    </source>
</evidence>
<keyword evidence="5" id="KW-0653">Protein transport</keyword>
<feature type="transmembrane region" description="Helical" evidence="5">
    <location>
        <begin position="194"/>
        <end position="222"/>
    </location>
</feature>
<evidence type="ECO:0000256" key="4">
    <source>
        <dbReference type="ARBA" id="ARBA00023136"/>
    </source>
</evidence>
<protein>
    <recommendedName>
        <fullName evidence="5">Sec-independent protein translocase protein TatC</fullName>
    </recommendedName>
</protein>
<keyword evidence="5" id="KW-1003">Cell membrane</keyword>
<keyword evidence="7" id="KW-1185">Reference proteome</keyword>
<dbReference type="PRINTS" id="PR01840">
    <property type="entry name" value="TATCFAMILY"/>
</dbReference>
<accession>A0A0D6ETZ9</accession>
<dbReference type="GO" id="GO:0009977">
    <property type="term" value="F:proton motive force dependent protein transmembrane transporter activity"/>
    <property type="evidence" value="ECO:0007669"/>
    <property type="project" value="TreeGrafter"/>
</dbReference>
<sequence>MTHFKPFIQQLIELRNTLFRAAVSFIIIFVCLSFFANDIYSFFSEPLIDKLTDGNKLVSTGLTSTFIVPIKITAFVSFLLSLPFIFYQFWRFISPGLYKKEKKLILFSFVSGFILFFIGMAFAYYLIFPIIFNFFILMTPTNVSLMIDISNYLDLILSLLISFGLAFEVPVIIIILVTLGWVKVKTLEEARPYMIVIAFIISAILTPPDVISQFCLAIPLWFLYELGLFASKRITLKA</sequence>
<evidence type="ECO:0000256" key="1">
    <source>
        <dbReference type="ARBA" id="ARBA00004141"/>
    </source>
</evidence>
<organism evidence="6 7">
    <name type="scientific">Candidatus Methylopumilus planktonicus</name>
    <dbReference type="NCBI Taxonomy" id="1581557"/>
    <lineage>
        <taxon>Bacteria</taxon>
        <taxon>Pseudomonadati</taxon>
        <taxon>Pseudomonadota</taxon>
        <taxon>Betaproteobacteria</taxon>
        <taxon>Nitrosomonadales</taxon>
        <taxon>Methylophilaceae</taxon>
        <taxon>Candidatus Methylopumilus</taxon>
    </lineage>
</organism>
<keyword evidence="2 5" id="KW-0812">Transmembrane</keyword>
<dbReference type="InterPro" id="IPR019820">
    <property type="entry name" value="Sec-indep_translocase_CS"/>
</dbReference>
<dbReference type="HAMAP" id="MF_00902">
    <property type="entry name" value="TatC"/>
    <property type="match status" value="1"/>
</dbReference>
<dbReference type="RefSeq" id="WP_046486912.1">
    <property type="nucleotide sequence ID" value="NZ_LN827929.1"/>
</dbReference>
<dbReference type="EMBL" id="LN827929">
    <property type="protein sequence ID" value="CEZ19086.1"/>
    <property type="molecule type" value="Genomic_DNA"/>
</dbReference>
<reference evidence="7" key="1">
    <citation type="submission" date="2014-12" db="EMBL/GenBank/DDBJ databases">
        <authorList>
            <person name="Salcher M.M."/>
        </authorList>
    </citation>
    <scope>NUCLEOTIDE SEQUENCE [LARGE SCALE GENOMIC DNA]</scope>
    <source>
        <strain evidence="7">MMS-10A-171</strain>
    </source>
</reference>
<dbReference type="NCBIfam" id="TIGR00945">
    <property type="entry name" value="tatC"/>
    <property type="match status" value="1"/>
</dbReference>
<evidence type="ECO:0000256" key="2">
    <source>
        <dbReference type="ARBA" id="ARBA00022692"/>
    </source>
</evidence>
<keyword evidence="5" id="KW-0811">Translocation</keyword>
<gene>
    <name evidence="5 6" type="primary">tatC</name>
    <name evidence="6" type="ORF">BN1208_0191</name>
</gene>
<dbReference type="AlphaFoldDB" id="A0A0D6ETZ9"/>
<dbReference type="PANTHER" id="PTHR30371:SF0">
    <property type="entry name" value="SEC-INDEPENDENT PROTEIN TRANSLOCASE PROTEIN TATC, CHLOROPLASTIC-RELATED"/>
    <property type="match status" value="1"/>
</dbReference>
<keyword evidence="3 5" id="KW-1133">Transmembrane helix</keyword>
<keyword evidence="4 5" id="KW-0472">Membrane</keyword>
<keyword evidence="5" id="KW-0813">Transport</keyword>